<dbReference type="EMBL" id="KV419446">
    <property type="protein sequence ID" value="KZS87633.1"/>
    <property type="molecule type" value="Genomic_DNA"/>
</dbReference>
<dbReference type="SUPFAM" id="SSF51735">
    <property type="entry name" value="NAD(P)-binding Rossmann-fold domains"/>
    <property type="match status" value="1"/>
</dbReference>
<dbReference type="AlphaFoldDB" id="A0A164NEM1"/>
<keyword evidence="2" id="KW-0521">NADP</keyword>
<dbReference type="Pfam" id="PF00106">
    <property type="entry name" value="adh_short"/>
    <property type="match status" value="1"/>
</dbReference>
<dbReference type="Gene3D" id="3.40.50.720">
    <property type="entry name" value="NAD(P)-binding Rossmann-like Domain"/>
    <property type="match status" value="1"/>
</dbReference>
<dbReference type="InterPro" id="IPR036291">
    <property type="entry name" value="NAD(P)-bd_dom_sf"/>
</dbReference>
<keyword evidence="3" id="KW-0560">Oxidoreductase</keyword>
<comment type="similarity">
    <text evidence="1 4">Belongs to the short-chain dehydrogenases/reductases (SDR) family.</text>
</comment>
<accession>A0A164NEM1</accession>
<protein>
    <submittedName>
        <fullName evidence="5">NAD-P-binding protein</fullName>
    </submittedName>
</protein>
<proteinExistence type="inferred from homology"/>
<evidence type="ECO:0000313" key="6">
    <source>
        <dbReference type="Proteomes" id="UP000076722"/>
    </source>
</evidence>
<name>A0A164NEM1_9AGAM</name>
<dbReference type="PANTHER" id="PTHR24320:SF282">
    <property type="entry name" value="WW DOMAIN-CONTAINING OXIDOREDUCTASE"/>
    <property type="match status" value="1"/>
</dbReference>
<dbReference type="PRINTS" id="PR00080">
    <property type="entry name" value="SDRFAMILY"/>
</dbReference>
<reference evidence="5 6" key="1">
    <citation type="journal article" date="2016" name="Mol. Biol. Evol.">
        <title>Comparative Genomics of Early-Diverging Mushroom-Forming Fungi Provides Insights into the Origins of Lignocellulose Decay Capabilities.</title>
        <authorList>
            <person name="Nagy L.G."/>
            <person name="Riley R."/>
            <person name="Tritt A."/>
            <person name="Adam C."/>
            <person name="Daum C."/>
            <person name="Floudas D."/>
            <person name="Sun H."/>
            <person name="Yadav J.S."/>
            <person name="Pangilinan J."/>
            <person name="Larsson K.H."/>
            <person name="Matsuura K."/>
            <person name="Barry K."/>
            <person name="Labutti K."/>
            <person name="Kuo R."/>
            <person name="Ohm R.A."/>
            <person name="Bhattacharya S.S."/>
            <person name="Shirouzu T."/>
            <person name="Yoshinaga Y."/>
            <person name="Martin F.M."/>
            <person name="Grigoriev I.V."/>
            <person name="Hibbett D.S."/>
        </authorList>
    </citation>
    <scope>NUCLEOTIDE SEQUENCE [LARGE SCALE GENOMIC DNA]</scope>
    <source>
        <strain evidence="5 6">HHB9708</strain>
    </source>
</reference>
<evidence type="ECO:0000256" key="2">
    <source>
        <dbReference type="ARBA" id="ARBA00022857"/>
    </source>
</evidence>
<evidence type="ECO:0000256" key="3">
    <source>
        <dbReference type="ARBA" id="ARBA00023002"/>
    </source>
</evidence>
<evidence type="ECO:0000256" key="4">
    <source>
        <dbReference type="RuleBase" id="RU000363"/>
    </source>
</evidence>
<gene>
    <name evidence="5" type="ORF">SISNIDRAFT_490870</name>
</gene>
<dbReference type="GO" id="GO:0016491">
    <property type="term" value="F:oxidoreductase activity"/>
    <property type="evidence" value="ECO:0007669"/>
    <property type="project" value="UniProtKB-KW"/>
</dbReference>
<dbReference type="Proteomes" id="UP000076722">
    <property type="component" value="Unassembled WGS sequence"/>
</dbReference>
<evidence type="ECO:0000256" key="1">
    <source>
        <dbReference type="ARBA" id="ARBA00006484"/>
    </source>
</evidence>
<dbReference type="PRINTS" id="PR00081">
    <property type="entry name" value="GDHRDH"/>
</dbReference>
<keyword evidence="6" id="KW-1185">Reference proteome</keyword>
<dbReference type="STRING" id="1314777.A0A164NEM1"/>
<dbReference type="PANTHER" id="PTHR24320">
    <property type="entry name" value="RETINOL DEHYDROGENASE"/>
    <property type="match status" value="1"/>
</dbReference>
<evidence type="ECO:0000313" key="5">
    <source>
        <dbReference type="EMBL" id="KZS87633.1"/>
    </source>
</evidence>
<dbReference type="OrthoDB" id="191139at2759"/>
<dbReference type="InterPro" id="IPR002347">
    <property type="entry name" value="SDR_fam"/>
</dbReference>
<organism evidence="5 6">
    <name type="scientific">Sistotremastrum niveocremeum HHB9708</name>
    <dbReference type="NCBI Taxonomy" id="1314777"/>
    <lineage>
        <taxon>Eukaryota</taxon>
        <taxon>Fungi</taxon>
        <taxon>Dikarya</taxon>
        <taxon>Basidiomycota</taxon>
        <taxon>Agaricomycotina</taxon>
        <taxon>Agaricomycetes</taxon>
        <taxon>Sistotremastrales</taxon>
        <taxon>Sistotremastraceae</taxon>
        <taxon>Sertulicium</taxon>
        <taxon>Sertulicium niveocremeum</taxon>
    </lineage>
</organism>
<sequence>MGGIFSSAKPTLDLVDLKGKVIVVTGGNSGIGYETIKILAKQGAKVYMAARNESRVIGAISKLEHEGVPAGSVHWLKLDLGDPRQAKKAAEELITKEKRVDVLINNAAIIDVPFELTSDGLSQTMVTNYLSPFVFTKTLLPLLKQTASLPGSDVRIVNVSSKGHNFIGTENNERPRFDSVEAFNKTFGDGWKGTLKRYAWSKLAQILYTRRLQRELKASATPITVIAIHPGEIKTSGVILKSDVPWYISFLYGLAMLLSFKSVEYGGYTPAFAAASKEIAANKDKFAGVYLEPYGKIVKGSKWARNDELGDELWTTTEKIVEGLGL</sequence>